<dbReference type="EMBL" id="AZHX01000444">
    <property type="protein sequence ID" value="ETX07474.1"/>
    <property type="molecule type" value="Genomic_DNA"/>
</dbReference>
<organism evidence="3 4">
    <name type="scientific">Candidatus Entotheonella gemina</name>
    <dbReference type="NCBI Taxonomy" id="1429439"/>
    <lineage>
        <taxon>Bacteria</taxon>
        <taxon>Pseudomonadati</taxon>
        <taxon>Nitrospinota/Tectimicrobiota group</taxon>
        <taxon>Candidatus Tectimicrobiota</taxon>
        <taxon>Candidatus Entotheonellia</taxon>
        <taxon>Candidatus Entotheonellales</taxon>
        <taxon>Candidatus Entotheonellaceae</taxon>
        <taxon>Candidatus Entotheonella</taxon>
    </lineage>
</organism>
<dbReference type="HOGENOM" id="CLU_2325528_0_0_7"/>
<keyword evidence="4" id="KW-1185">Reference proteome</keyword>
<sequence length="99" mass="11083">MHQGLSNNSESQPSPSESQSPPVELETDRDLVESLAPVEPREILEALVRIPIETWNYKFEDQSIRHIGPMAQDFYAAFGLGDSDKLIYHVDAIGVCSIR</sequence>
<dbReference type="InterPro" id="IPR030392">
    <property type="entry name" value="S74_ICA"/>
</dbReference>
<dbReference type="Pfam" id="PF13884">
    <property type="entry name" value="Peptidase_S74"/>
    <property type="match status" value="1"/>
</dbReference>
<comment type="caution">
    <text evidence="3">The sequence shown here is derived from an EMBL/GenBank/DDBJ whole genome shotgun (WGS) entry which is preliminary data.</text>
</comment>
<evidence type="ECO:0000313" key="4">
    <source>
        <dbReference type="Proteomes" id="UP000019140"/>
    </source>
</evidence>
<feature type="region of interest" description="Disordered" evidence="1">
    <location>
        <begin position="1"/>
        <end position="31"/>
    </location>
</feature>
<proteinExistence type="predicted"/>
<feature type="compositionally biased region" description="Low complexity" evidence="1">
    <location>
        <begin position="1"/>
        <end position="22"/>
    </location>
</feature>
<protein>
    <recommendedName>
        <fullName evidence="2">Peptidase S74 domain-containing protein</fullName>
    </recommendedName>
</protein>
<evidence type="ECO:0000256" key="1">
    <source>
        <dbReference type="SAM" id="MobiDB-lite"/>
    </source>
</evidence>
<reference evidence="3 4" key="1">
    <citation type="journal article" date="2014" name="Nature">
        <title>An environmental bacterial taxon with a large and distinct metabolic repertoire.</title>
        <authorList>
            <person name="Wilson M.C."/>
            <person name="Mori T."/>
            <person name="Ruckert C."/>
            <person name="Uria A.R."/>
            <person name="Helf M.J."/>
            <person name="Takada K."/>
            <person name="Gernert C."/>
            <person name="Steffens U.A."/>
            <person name="Heycke N."/>
            <person name="Schmitt S."/>
            <person name="Rinke C."/>
            <person name="Helfrich E.J."/>
            <person name="Brachmann A.O."/>
            <person name="Gurgui C."/>
            <person name="Wakimoto T."/>
            <person name="Kracht M."/>
            <person name="Crusemann M."/>
            <person name="Hentschel U."/>
            <person name="Abe I."/>
            <person name="Matsunaga S."/>
            <person name="Kalinowski J."/>
            <person name="Takeyama H."/>
            <person name="Piel J."/>
        </authorList>
    </citation>
    <scope>NUCLEOTIDE SEQUENCE [LARGE SCALE GENOMIC DNA]</scope>
    <source>
        <strain evidence="4">TSY2</strain>
    </source>
</reference>
<dbReference type="Proteomes" id="UP000019140">
    <property type="component" value="Unassembled WGS sequence"/>
</dbReference>
<gene>
    <name evidence="3" type="ORF">ETSY2_10980</name>
</gene>
<feature type="domain" description="Peptidase S74" evidence="2">
    <location>
        <begin position="28"/>
        <end position="78"/>
    </location>
</feature>
<accession>W4MAS5</accession>
<evidence type="ECO:0000313" key="3">
    <source>
        <dbReference type="EMBL" id="ETX07474.1"/>
    </source>
</evidence>
<name>W4MAS5_9BACT</name>
<dbReference type="AlphaFoldDB" id="W4MAS5"/>
<evidence type="ECO:0000259" key="2">
    <source>
        <dbReference type="Pfam" id="PF13884"/>
    </source>
</evidence>
<feature type="non-terminal residue" evidence="3">
    <location>
        <position position="99"/>
    </location>
</feature>